<evidence type="ECO:0000256" key="1">
    <source>
        <dbReference type="SAM" id="MobiDB-lite"/>
    </source>
</evidence>
<proteinExistence type="predicted"/>
<accession>Q0QM98</accession>
<reference evidence="2" key="1">
    <citation type="journal article" date="2006" name="Mar. Ecol. Prog. Ser.">
        <title>Gene diversity and organization in rbcL-containing genome fragments from uncultivated Synechococcus in the Gulf of Mexico.</title>
        <authorList>
            <person name="John D.E."/>
            <person name="Wawrik B."/>
            <person name="Tabita F.R."/>
            <person name="Paul J.H."/>
        </authorList>
    </citation>
    <scope>NUCLEOTIDE SEQUENCE</scope>
</reference>
<name>Q0QM98_9SYNE</name>
<sequence>MRQPEQAEKACCHKDERHELPSNPVQCDRASFQDCPSPMVKGLSDCDRSVVGAFKARRLAAIKKPPSSRGLEHRRSPSPGQRTKDRVCWSVNLKNALDLVGFL</sequence>
<dbReference type="EMBL" id="DQ284919">
    <property type="protein sequence ID" value="ABB92163.1"/>
    <property type="molecule type" value="Genomic_DNA"/>
</dbReference>
<dbReference type="AlphaFoldDB" id="Q0QM98"/>
<organism evidence="2">
    <name type="scientific">uncultured marine type-A Synechococcus 4O4</name>
    <dbReference type="NCBI Taxonomy" id="359139"/>
    <lineage>
        <taxon>Bacteria</taxon>
        <taxon>Bacillati</taxon>
        <taxon>Cyanobacteriota</taxon>
        <taxon>Cyanophyceae</taxon>
        <taxon>Synechococcales</taxon>
        <taxon>Synechococcaceae</taxon>
        <taxon>Synechococcus</taxon>
        <taxon>environmental samples</taxon>
    </lineage>
</organism>
<feature type="region of interest" description="Disordered" evidence="1">
    <location>
        <begin position="62"/>
        <end position="84"/>
    </location>
</feature>
<evidence type="ECO:0000313" key="2">
    <source>
        <dbReference type="EMBL" id="ABB92163.1"/>
    </source>
</evidence>
<protein>
    <submittedName>
        <fullName evidence="2">Uncharacterized protein</fullName>
    </submittedName>
</protein>